<dbReference type="Gene3D" id="1.20.1250.20">
    <property type="entry name" value="MFS general substrate transporter like domains"/>
    <property type="match status" value="2"/>
</dbReference>
<accession>A0ABM8C0P3</accession>
<feature type="transmembrane region" description="Helical" evidence="6">
    <location>
        <begin position="183"/>
        <end position="204"/>
    </location>
</feature>
<dbReference type="InterPro" id="IPR011701">
    <property type="entry name" value="MFS"/>
</dbReference>
<feature type="transmembrane region" description="Helical" evidence="6">
    <location>
        <begin position="85"/>
        <end position="104"/>
    </location>
</feature>
<keyword evidence="4 6" id="KW-1133">Transmembrane helix</keyword>
<feature type="transmembrane region" description="Helical" evidence="6">
    <location>
        <begin position="404"/>
        <end position="422"/>
    </location>
</feature>
<dbReference type="Pfam" id="PF07690">
    <property type="entry name" value="MFS_1"/>
    <property type="match status" value="1"/>
</dbReference>
<feature type="transmembrane region" description="Helical" evidence="6">
    <location>
        <begin position="372"/>
        <end position="392"/>
    </location>
</feature>
<evidence type="ECO:0000313" key="7">
    <source>
        <dbReference type="EMBL" id="BDT56669.1"/>
    </source>
</evidence>
<gene>
    <name evidence="7" type="ORF">MasN3_01630</name>
</gene>
<reference evidence="7" key="1">
    <citation type="submission" date="2022-11" db="EMBL/GenBank/DDBJ databases">
        <title>Isolation and characterization of PLA-degrading bacterium Massilia sp. from Antarctic soil.</title>
        <authorList>
            <person name="Sato K."/>
            <person name="Gomez-Fuentes C."/>
            <person name="Ahmad S.A."/>
            <person name="Zulkharnain A."/>
        </authorList>
    </citation>
    <scope>NUCLEOTIDE SEQUENCE</scope>
    <source>
        <strain evidence="7">N-3</strain>
    </source>
</reference>
<keyword evidence="5 6" id="KW-0472">Membrane</keyword>
<feature type="transmembrane region" description="Helical" evidence="6">
    <location>
        <begin position="110"/>
        <end position="137"/>
    </location>
</feature>
<dbReference type="SUPFAM" id="SSF103473">
    <property type="entry name" value="MFS general substrate transporter"/>
    <property type="match status" value="1"/>
</dbReference>
<evidence type="ECO:0000256" key="3">
    <source>
        <dbReference type="ARBA" id="ARBA00022692"/>
    </source>
</evidence>
<keyword evidence="8" id="KW-1185">Reference proteome</keyword>
<evidence type="ECO:0000256" key="2">
    <source>
        <dbReference type="ARBA" id="ARBA00022448"/>
    </source>
</evidence>
<dbReference type="PANTHER" id="PTHR12778">
    <property type="entry name" value="SOLUTE CARRIER FAMILY 33 ACETYL-COA TRANSPORTER -RELATED"/>
    <property type="match status" value="1"/>
</dbReference>
<organism evidence="7 8">
    <name type="scientific">Massilia varians</name>
    <dbReference type="NCBI Taxonomy" id="457921"/>
    <lineage>
        <taxon>Bacteria</taxon>
        <taxon>Pseudomonadati</taxon>
        <taxon>Pseudomonadota</taxon>
        <taxon>Betaproteobacteria</taxon>
        <taxon>Burkholderiales</taxon>
        <taxon>Oxalobacteraceae</taxon>
        <taxon>Telluria group</taxon>
        <taxon>Massilia</taxon>
    </lineage>
</organism>
<feature type="transmembrane region" description="Helical" evidence="6">
    <location>
        <begin position="310"/>
        <end position="330"/>
    </location>
</feature>
<dbReference type="RefSeq" id="WP_281911465.1">
    <property type="nucleotide sequence ID" value="NZ_AP026966.1"/>
</dbReference>
<evidence type="ECO:0000256" key="1">
    <source>
        <dbReference type="ARBA" id="ARBA00004141"/>
    </source>
</evidence>
<proteinExistence type="predicted"/>
<dbReference type="PANTHER" id="PTHR12778:SF10">
    <property type="entry name" value="MAJOR FACILITATOR SUPERFAMILY DOMAIN-CONTAINING PROTEIN 3"/>
    <property type="match status" value="1"/>
</dbReference>
<feature type="transmembrane region" description="Helical" evidence="6">
    <location>
        <begin position="238"/>
        <end position="260"/>
    </location>
</feature>
<dbReference type="InterPro" id="IPR004752">
    <property type="entry name" value="AmpG_permease/AT-1"/>
</dbReference>
<feature type="transmembrane region" description="Helical" evidence="6">
    <location>
        <begin position="21"/>
        <end position="43"/>
    </location>
</feature>
<protein>
    <submittedName>
        <fullName evidence="7">MFS transporter</fullName>
    </submittedName>
</protein>
<keyword evidence="3 6" id="KW-0812">Transmembrane</keyword>
<dbReference type="EMBL" id="AP026966">
    <property type="protein sequence ID" value="BDT56669.1"/>
    <property type="molecule type" value="Genomic_DNA"/>
</dbReference>
<evidence type="ECO:0000256" key="5">
    <source>
        <dbReference type="ARBA" id="ARBA00023136"/>
    </source>
</evidence>
<evidence type="ECO:0000256" key="6">
    <source>
        <dbReference type="SAM" id="Phobius"/>
    </source>
</evidence>
<feature type="transmembrane region" description="Helical" evidence="6">
    <location>
        <begin position="157"/>
        <end position="177"/>
    </location>
</feature>
<sequence length="431" mass="47822">MQTSLDKPSSAASPSQSNPWSWIPSLYFSQAIPYVVVMSLSVIMYKDMGVSNSDIAFYTSLLYLPWVIKPLWSPIVDMFGTKRRWTVLLQLGVAASLVAVGLSLHLPNFFIASLAVMWLMAFSSATHDISADGFYMLGLRQQQQAAFVGVRSTFYRLATLSVQGPLVVLAGYLATRLGSVNQAWAIVFFVLAAFFFAAFLWHGFILPRPDSDRKVARTSNPLRDFFTTFALFFRKRDIWLILGFILTFRLGEAQLLKLVAPFLKDPLAAGGLGLTTEQYGIAYGTIGIAFLTLGGLAGGYLISRLGLKRCLWVMVFAIHLPDLVFVYLSQTQPTSFAVVCTALAIEQFGYGFGFTAMMLYMIMVCEGEHKTAHYAICTGFMALGMMVPGMWSGDLQEYLGYKHFFIWACLSTIPAFIMAALVKIDPEFGKK</sequence>
<name>A0ABM8C0P3_9BURK</name>
<feature type="transmembrane region" description="Helical" evidence="6">
    <location>
        <begin position="336"/>
        <end position="360"/>
    </location>
</feature>
<dbReference type="InterPro" id="IPR036259">
    <property type="entry name" value="MFS_trans_sf"/>
</dbReference>
<dbReference type="Proteomes" id="UP001163336">
    <property type="component" value="Chromosome"/>
</dbReference>
<comment type="subcellular location">
    <subcellularLocation>
        <location evidence="1">Membrane</location>
        <topology evidence="1">Multi-pass membrane protein</topology>
    </subcellularLocation>
</comment>
<evidence type="ECO:0000256" key="4">
    <source>
        <dbReference type="ARBA" id="ARBA00022989"/>
    </source>
</evidence>
<feature type="transmembrane region" description="Helical" evidence="6">
    <location>
        <begin position="280"/>
        <end position="303"/>
    </location>
</feature>
<evidence type="ECO:0000313" key="8">
    <source>
        <dbReference type="Proteomes" id="UP001163336"/>
    </source>
</evidence>
<keyword evidence="2" id="KW-0813">Transport</keyword>